<sequence length="109" mass="12846">MWSHFFGRRPTFQGDFDQSHITETACERELFDTVPMQIASSHIAVRAPWQDDERFDVVCTFKAFDHVGRRRKDRFTAAERRNSERGTFCRHVGATAAEHHRHDSRLDVR</sequence>
<keyword evidence="2" id="KW-1185">Reference proteome</keyword>
<evidence type="ECO:0000313" key="2">
    <source>
        <dbReference type="Proteomes" id="UP001056610"/>
    </source>
</evidence>
<organism evidence="1 2">
    <name type="scientific">Candidatus Mycobacterium methanotrophicum</name>
    <dbReference type="NCBI Taxonomy" id="2943498"/>
    <lineage>
        <taxon>Bacteria</taxon>
        <taxon>Bacillati</taxon>
        <taxon>Actinomycetota</taxon>
        <taxon>Actinomycetes</taxon>
        <taxon>Mycobacteriales</taxon>
        <taxon>Mycobacteriaceae</taxon>
        <taxon>Mycobacterium</taxon>
    </lineage>
</organism>
<dbReference type="EMBL" id="CP097320">
    <property type="protein sequence ID" value="UQX11785.1"/>
    <property type="molecule type" value="Genomic_DNA"/>
</dbReference>
<dbReference type="Proteomes" id="UP001056610">
    <property type="component" value="Chromosome"/>
</dbReference>
<accession>A0ABY4QQ92</accession>
<protein>
    <submittedName>
        <fullName evidence="1">Uncharacterized protein</fullName>
    </submittedName>
</protein>
<proteinExistence type="predicted"/>
<gene>
    <name evidence="1" type="ORF">M5I08_04985</name>
</gene>
<evidence type="ECO:0000313" key="1">
    <source>
        <dbReference type="EMBL" id="UQX11785.1"/>
    </source>
</evidence>
<name>A0ABY4QQ92_9MYCO</name>
<reference evidence="1" key="1">
    <citation type="submission" date="2022-05" db="EMBL/GenBank/DDBJ databases">
        <title>A methanotrophic Mycobacterium dominates a cave microbial ecosystem.</title>
        <authorList>
            <person name="Van Spanning R.J.M."/>
            <person name="Guan Q."/>
            <person name="Melkonian C."/>
            <person name="Gallant J."/>
            <person name="Polerecky L."/>
            <person name="Flot J.-F."/>
            <person name="Brandt B.W."/>
            <person name="Braster M."/>
            <person name="Iturbe Espinoza P."/>
            <person name="Aerts J."/>
            <person name="Meima-Franke M."/>
            <person name="Piersma S.R."/>
            <person name="Bunduc C."/>
            <person name="Ummels R."/>
            <person name="Pain A."/>
            <person name="Fleming E.J."/>
            <person name="van der Wel N."/>
            <person name="Gherman V.D."/>
            <person name="Sarbu S.M."/>
            <person name="Bodelier P.L.E."/>
            <person name="Bitter W."/>
        </authorList>
    </citation>
    <scope>NUCLEOTIDE SEQUENCE</scope>
    <source>
        <strain evidence="1">Sulfur Cave</strain>
    </source>
</reference>